<evidence type="ECO:0000313" key="3">
    <source>
        <dbReference type="EMBL" id="PON23646.1"/>
    </source>
</evidence>
<feature type="compositionally biased region" description="Basic and acidic residues" evidence="1">
    <location>
        <begin position="95"/>
        <end position="112"/>
    </location>
</feature>
<gene>
    <name evidence="3" type="ORF">TGAM01_v207590</name>
    <name evidence="2" type="ORF">TGAMA5MH_06291</name>
</gene>
<dbReference type="EMBL" id="MTYH01000054">
    <property type="protein sequence ID" value="PNP41698.1"/>
    <property type="molecule type" value="Genomic_DNA"/>
</dbReference>
<reference evidence="3 4" key="1">
    <citation type="journal article" date="2016" name="Genome Announc.">
        <title>Draft Whole-Genome Sequence of Trichoderma gamsii T6085, a Promising Biocontrol Agent of Fusarium Head Blight on Wheat.</title>
        <authorList>
            <person name="Baroncelli R."/>
            <person name="Zapparata A."/>
            <person name="Piaggeschi G."/>
            <person name="Sarrocco S."/>
            <person name="Vannacci G."/>
        </authorList>
    </citation>
    <scope>NUCLEOTIDE SEQUENCE [LARGE SCALE GENOMIC DNA]</scope>
    <source>
        <strain evidence="3 4">T6085</strain>
    </source>
</reference>
<sequence>MTPPCRSFPASELPERIQQDASGRRRKVEGAGSVSRKIDLSACELLQMLQYKCEVERPLSRDSPVRCYAVDRLFRRCKDKKGTFTVETTAWEKERAKADGGLDGTKPRDLPKPHQWSSNWHDPDEASP</sequence>
<reference evidence="2 5" key="2">
    <citation type="submission" date="2017-02" db="EMBL/GenBank/DDBJ databases">
        <title>Genomes of Trichoderma spp. with biocontrol activity.</title>
        <authorList>
            <person name="Gardiner D."/>
            <person name="Kazan K."/>
            <person name="Vos C."/>
            <person name="Harvey P."/>
        </authorList>
    </citation>
    <scope>NUCLEOTIDE SEQUENCE [LARGE SCALE GENOMIC DNA]</scope>
    <source>
        <strain evidence="2 5">A5MH</strain>
    </source>
</reference>
<dbReference type="OrthoDB" id="3983163at2759"/>
<feature type="region of interest" description="Disordered" evidence="1">
    <location>
        <begin position="1"/>
        <end position="32"/>
    </location>
</feature>
<dbReference type="Pfam" id="PF11093">
    <property type="entry name" value="Mitochondr_Som1"/>
    <property type="match status" value="1"/>
</dbReference>
<keyword evidence="4" id="KW-1185">Reference proteome</keyword>
<protein>
    <recommendedName>
        <fullName evidence="6">Mitochondrial export protein Som1</fullName>
    </recommendedName>
</protein>
<evidence type="ECO:0000313" key="4">
    <source>
        <dbReference type="Proteomes" id="UP000054821"/>
    </source>
</evidence>
<evidence type="ECO:0000313" key="2">
    <source>
        <dbReference type="EMBL" id="PNP41698.1"/>
    </source>
</evidence>
<dbReference type="EMBL" id="JPDN02000028">
    <property type="protein sequence ID" value="PON23646.1"/>
    <property type="molecule type" value="Genomic_DNA"/>
</dbReference>
<dbReference type="AlphaFoldDB" id="A0A0W7VP84"/>
<evidence type="ECO:0000313" key="5">
    <source>
        <dbReference type="Proteomes" id="UP000236546"/>
    </source>
</evidence>
<name>A0A0W7VP84_9HYPO</name>
<dbReference type="Proteomes" id="UP000054821">
    <property type="component" value="Unassembled WGS sequence"/>
</dbReference>
<dbReference type="InterPro" id="IPR024645">
    <property type="entry name" value="Mitochondr_Som1"/>
</dbReference>
<reference evidence="3" key="3">
    <citation type="submission" date="2017-08" db="EMBL/GenBank/DDBJ databases">
        <title>Trichoderma gamsii strain T6085, whole genome shotgun sequencing project.</title>
        <authorList>
            <person name="Baroncelli R."/>
        </authorList>
    </citation>
    <scope>NUCLEOTIDE SEQUENCE</scope>
    <source>
        <strain evidence="3">T6085</strain>
    </source>
</reference>
<accession>A0A0W7VP84</accession>
<organism evidence="3 4">
    <name type="scientific">Trichoderma gamsii</name>
    <dbReference type="NCBI Taxonomy" id="398673"/>
    <lineage>
        <taxon>Eukaryota</taxon>
        <taxon>Fungi</taxon>
        <taxon>Dikarya</taxon>
        <taxon>Ascomycota</taxon>
        <taxon>Pezizomycotina</taxon>
        <taxon>Sordariomycetes</taxon>
        <taxon>Hypocreomycetidae</taxon>
        <taxon>Hypocreales</taxon>
        <taxon>Hypocreaceae</taxon>
        <taxon>Trichoderma</taxon>
    </lineage>
</organism>
<dbReference type="RefSeq" id="XP_018661283.1">
    <property type="nucleotide sequence ID" value="XM_018805623.1"/>
</dbReference>
<evidence type="ECO:0008006" key="6">
    <source>
        <dbReference type="Google" id="ProtNLM"/>
    </source>
</evidence>
<dbReference type="Proteomes" id="UP000236546">
    <property type="component" value="Unassembled WGS sequence"/>
</dbReference>
<proteinExistence type="predicted"/>
<feature type="region of interest" description="Disordered" evidence="1">
    <location>
        <begin position="95"/>
        <end position="128"/>
    </location>
</feature>
<evidence type="ECO:0000256" key="1">
    <source>
        <dbReference type="SAM" id="MobiDB-lite"/>
    </source>
</evidence>
<dbReference type="GeneID" id="29985706"/>
<dbReference type="GO" id="GO:0042720">
    <property type="term" value="C:mitochondrial inner membrane peptidase complex"/>
    <property type="evidence" value="ECO:0007669"/>
    <property type="project" value="InterPro"/>
</dbReference>
<comment type="caution">
    <text evidence="3">The sequence shown here is derived from an EMBL/GenBank/DDBJ whole genome shotgun (WGS) entry which is preliminary data.</text>
</comment>